<dbReference type="Pfam" id="PF00059">
    <property type="entry name" value="Lectin_C"/>
    <property type="match status" value="1"/>
</dbReference>
<dbReference type="PROSITE" id="PS50041">
    <property type="entry name" value="C_TYPE_LECTIN_2"/>
    <property type="match status" value="1"/>
</dbReference>
<dbReference type="InterPro" id="IPR001304">
    <property type="entry name" value="C-type_lectin-like"/>
</dbReference>
<keyword evidence="2" id="KW-1015">Disulfide bond</keyword>
<keyword evidence="4" id="KW-0472">Membrane</keyword>
<dbReference type="GO" id="GO:0030246">
    <property type="term" value="F:carbohydrate binding"/>
    <property type="evidence" value="ECO:0007669"/>
    <property type="project" value="UniProtKB-KW"/>
</dbReference>
<proteinExistence type="predicted"/>
<dbReference type="InterPro" id="IPR050111">
    <property type="entry name" value="C-type_lectin/snaclec_domain"/>
</dbReference>
<dbReference type="SUPFAM" id="SSF56436">
    <property type="entry name" value="C-type lectin-like"/>
    <property type="match status" value="1"/>
</dbReference>
<dbReference type="KEGG" id="bmus:118892626"/>
<evidence type="ECO:0000256" key="3">
    <source>
        <dbReference type="SAM" id="MobiDB-lite"/>
    </source>
</evidence>
<dbReference type="CDD" id="cd03590">
    <property type="entry name" value="CLECT_DC-SIGN_like"/>
    <property type="match status" value="1"/>
</dbReference>
<accession>A0A8B8X127</accession>
<feature type="compositionally biased region" description="Pro residues" evidence="3">
    <location>
        <begin position="77"/>
        <end position="88"/>
    </location>
</feature>
<evidence type="ECO:0000256" key="1">
    <source>
        <dbReference type="ARBA" id="ARBA00022734"/>
    </source>
</evidence>
<dbReference type="InterPro" id="IPR016186">
    <property type="entry name" value="C-type_lectin-like/link_sf"/>
</dbReference>
<organism evidence="6 7">
    <name type="scientific">Balaenoptera musculus</name>
    <name type="common">Blue whale</name>
    <dbReference type="NCBI Taxonomy" id="9771"/>
    <lineage>
        <taxon>Eukaryota</taxon>
        <taxon>Metazoa</taxon>
        <taxon>Chordata</taxon>
        <taxon>Craniata</taxon>
        <taxon>Vertebrata</taxon>
        <taxon>Euteleostomi</taxon>
        <taxon>Mammalia</taxon>
        <taxon>Eutheria</taxon>
        <taxon>Laurasiatheria</taxon>
        <taxon>Artiodactyla</taxon>
        <taxon>Whippomorpha</taxon>
        <taxon>Cetacea</taxon>
        <taxon>Mysticeti</taxon>
        <taxon>Balaenopteridae</taxon>
        <taxon>Balaenoptera</taxon>
    </lineage>
</organism>
<evidence type="ECO:0000256" key="4">
    <source>
        <dbReference type="SAM" id="Phobius"/>
    </source>
</evidence>
<evidence type="ECO:0000256" key="2">
    <source>
        <dbReference type="ARBA" id="ARBA00023157"/>
    </source>
</evidence>
<feature type="compositionally biased region" description="Acidic residues" evidence="3">
    <location>
        <begin position="57"/>
        <end position="66"/>
    </location>
</feature>
<feature type="transmembrane region" description="Helical" evidence="4">
    <location>
        <begin position="221"/>
        <end position="245"/>
    </location>
</feature>
<dbReference type="GeneID" id="118892626"/>
<dbReference type="InterPro" id="IPR018378">
    <property type="entry name" value="C-type_lectin_CS"/>
</dbReference>
<reference evidence="7" key="1">
    <citation type="submission" date="2025-08" db="UniProtKB">
        <authorList>
            <consortium name="RefSeq"/>
        </authorList>
    </citation>
    <scope>IDENTIFICATION</scope>
    <source>
        <tissue evidence="7">Epidermis and Blubber</tissue>
    </source>
</reference>
<keyword evidence="1" id="KW-0430">Lectin</keyword>
<dbReference type="InterPro" id="IPR033989">
    <property type="entry name" value="CD209-like_CTLD"/>
</dbReference>
<evidence type="ECO:0000313" key="7">
    <source>
        <dbReference type="RefSeq" id="XP_036703259.1"/>
    </source>
</evidence>
<dbReference type="Proteomes" id="UP000694857">
    <property type="component" value="Chromosome 3"/>
</dbReference>
<dbReference type="OrthoDB" id="418245at2759"/>
<feature type="domain" description="C-type lectin" evidence="5">
    <location>
        <begin position="313"/>
        <end position="425"/>
    </location>
</feature>
<keyword evidence="4" id="KW-1133">Transmembrane helix</keyword>
<feature type="region of interest" description="Disordered" evidence="3">
    <location>
        <begin position="1"/>
        <end position="21"/>
    </location>
</feature>
<dbReference type="Gene3D" id="3.10.100.10">
    <property type="entry name" value="Mannose-Binding Protein A, subunit A"/>
    <property type="match status" value="1"/>
</dbReference>
<gene>
    <name evidence="7" type="primary">CLEC17A</name>
</gene>
<feature type="region of interest" description="Disordered" evidence="3">
    <location>
        <begin position="35"/>
        <end position="105"/>
    </location>
</feature>
<protein>
    <submittedName>
        <fullName evidence="7">C-type lectin domain family 17, member A</fullName>
    </submittedName>
</protein>
<keyword evidence="6" id="KW-1185">Reference proteome</keyword>
<dbReference type="PANTHER" id="PTHR22803">
    <property type="entry name" value="MANNOSE, PHOSPHOLIPASE, LECTIN RECEPTOR RELATED"/>
    <property type="match status" value="1"/>
</dbReference>
<evidence type="ECO:0000313" key="6">
    <source>
        <dbReference type="Proteomes" id="UP000694857"/>
    </source>
</evidence>
<keyword evidence="4" id="KW-0812">Transmembrane</keyword>
<dbReference type="RefSeq" id="XP_036703259.1">
    <property type="nucleotide sequence ID" value="XM_036847364.1"/>
</dbReference>
<name>A0A8B8X127_BALMU</name>
<dbReference type="CTD" id="388512"/>
<dbReference type="AlphaFoldDB" id="A0A8B8X127"/>
<dbReference type="SMART" id="SM00034">
    <property type="entry name" value="CLECT"/>
    <property type="match status" value="1"/>
</dbReference>
<sequence length="430" mass="47717">MTAFAAGSGSSRGHPAPTRKHYLAGDGFRVAQAAAGTIEMNDSGGLQVPLAPPGGPGEEDDDDDYENTAPLYKDLPPKPGWMAPPRPPRAGKKTESPPLPCKLPKNTGLNLTPVTCTTPQLGTDLVPPPSQLPIASKSFRFTSISPLMVASVFETYSSGVRPCHDRSHLPPCSWRKAQGSLPRYLKHQHQSLCPHLCLPATPVPWISQKSGGPRCYQEERLMVFVCLLVVVSLLMGCTCLAVTLIKYQEVVEELRMLTFQQMAWRANVTGMAGLAGLKKDIDRVRADTNQSLLELRGLLDCTRVTCPEGWLPFQGKCYYFSPSTKSWDEARKFCQENYSHLVIISNFAEQNFVAKAHGSPRVYWLGLNDRNREGDWRWLDGSPITLSFWDPQEPNNLHNEDCASMNKGGTWNDLSCDKTTYWICERKCSC</sequence>
<dbReference type="PROSITE" id="PS00615">
    <property type="entry name" value="C_TYPE_LECTIN_1"/>
    <property type="match status" value="1"/>
</dbReference>
<evidence type="ECO:0000259" key="5">
    <source>
        <dbReference type="PROSITE" id="PS50041"/>
    </source>
</evidence>
<dbReference type="InterPro" id="IPR016187">
    <property type="entry name" value="CTDL_fold"/>
</dbReference>